<dbReference type="InterPro" id="IPR026893">
    <property type="entry name" value="Tyr/Ser_Pase_IphP-type"/>
</dbReference>
<dbReference type="InterPro" id="IPR029021">
    <property type="entry name" value="Prot-tyrosine_phosphatase-like"/>
</dbReference>
<comment type="similarity">
    <text evidence="1">Belongs to the protein-tyrosine phosphatase family.</text>
</comment>
<dbReference type="PROSITE" id="PS50056">
    <property type="entry name" value="TYR_PHOSPHATASE_2"/>
    <property type="match status" value="1"/>
</dbReference>
<dbReference type="Gene3D" id="3.90.190.10">
    <property type="entry name" value="Protein tyrosine phosphatase superfamily"/>
    <property type="match status" value="1"/>
</dbReference>
<keyword evidence="4" id="KW-1185">Reference proteome</keyword>
<dbReference type="Proteomes" id="UP000187085">
    <property type="component" value="Unassembled WGS sequence"/>
</dbReference>
<dbReference type="PROSITE" id="PS00383">
    <property type="entry name" value="TYR_PHOSPHATASE_1"/>
    <property type="match status" value="1"/>
</dbReference>
<protein>
    <recommendedName>
        <fullName evidence="2">Tyrosine specific protein phosphatases domain-containing protein</fullName>
    </recommendedName>
</protein>
<reference evidence="3 4" key="1">
    <citation type="submission" date="2016-12" db="EMBL/GenBank/DDBJ databases">
        <title>Draft genome of Tersicoccus phoenicis 1P05MA.</title>
        <authorList>
            <person name="Nakajima Y."/>
            <person name="Yoshizawa S."/>
            <person name="Nakamura K."/>
            <person name="Ogura Y."/>
            <person name="Hayashi T."/>
            <person name="Kogure K."/>
        </authorList>
    </citation>
    <scope>NUCLEOTIDE SEQUENCE [LARGE SCALE GENOMIC DNA]</scope>
    <source>
        <strain evidence="3 4">1p05MA</strain>
    </source>
</reference>
<proteinExistence type="inferred from homology"/>
<accession>A0A1R1LHM1</accession>
<dbReference type="PANTHER" id="PTHR31126:SF1">
    <property type="entry name" value="TYROSINE SPECIFIC PROTEIN PHOSPHATASES DOMAIN-CONTAINING PROTEIN"/>
    <property type="match status" value="1"/>
</dbReference>
<feature type="domain" description="Tyrosine specific protein phosphatases" evidence="2">
    <location>
        <begin position="111"/>
        <end position="182"/>
    </location>
</feature>
<organism evidence="3 4">
    <name type="scientific">Tersicoccus phoenicis</name>
    <dbReference type="NCBI Taxonomy" id="554083"/>
    <lineage>
        <taxon>Bacteria</taxon>
        <taxon>Bacillati</taxon>
        <taxon>Actinomycetota</taxon>
        <taxon>Actinomycetes</taxon>
        <taxon>Micrococcales</taxon>
        <taxon>Micrococcaceae</taxon>
        <taxon>Tersicoccus</taxon>
    </lineage>
</organism>
<evidence type="ECO:0000313" key="4">
    <source>
        <dbReference type="Proteomes" id="UP000187085"/>
    </source>
</evidence>
<dbReference type="STRING" id="554083.BKD30_04465"/>
<evidence type="ECO:0000256" key="1">
    <source>
        <dbReference type="ARBA" id="ARBA00009580"/>
    </source>
</evidence>
<sequence>MNVRDLGGLPVAGGGRVAHGQLFRSGRPETMTTAGWVQLRADGVSTVIDLRNDDERGRRSSDAVVDDEALDGLHRLVRPTEDPTHVEFKQLCWPYLNTPKYYADNLRLWPERFVRIVHDVATAPPGGVLVHCSGGRDRTGLVVMLLLQLLGVPDEAIADDYEVGVRAANERFRVINHPVERYRTPEQLDAWVAETRTHLLRTLAELDAADYLLRAGLAPEDLDALRARLTEA</sequence>
<name>A0A1R1LHM1_9MICC</name>
<gene>
    <name evidence="3" type="ORF">BKD30_04465</name>
</gene>
<dbReference type="InterPro" id="IPR016130">
    <property type="entry name" value="Tyr_Pase_AS"/>
</dbReference>
<evidence type="ECO:0000259" key="2">
    <source>
        <dbReference type="PROSITE" id="PS50056"/>
    </source>
</evidence>
<dbReference type="Pfam" id="PF13350">
    <property type="entry name" value="Y_phosphatase3"/>
    <property type="match status" value="1"/>
</dbReference>
<dbReference type="EMBL" id="MRDE01000018">
    <property type="protein sequence ID" value="OMH27010.1"/>
    <property type="molecule type" value="Genomic_DNA"/>
</dbReference>
<evidence type="ECO:0000313" key="3">
    <source>
        <dbReference type="EMBL" id="OMH27010.1"/>
    </source>
</evidence>
<dbReference type="GO" id="GO:0004721">
    <property type="term" value="F:phosphoprotein phosphatase activity"/>
    <property type="evidence" value="ECO:0007669"/>
    <property type="project" value="InterPro"/>
</dbReference>
<comment type="caution">
    <text evidence="3">The sequence shown here is derived from an EMBL/GenBank/DDBJ whole genome shotgun (WGS) entry which is preliminary data.</text>
</comment>
<dbReference type="AlphaFoldDB" id="A0A1R1LHM1"/>
<dbReference type="PANTHER" id="PTHR31126">
    <property type="entry name" value="TYROSINE-PROTEIN PHOSPHATASE"/>
    <property type="match status" value="1"/>
</dbReference>
<dbReference type="SUPFAM" id="SSF52799">
    <property type="entry name" value="(Phosphotyrosine protein) phosphatases II"/>
    <property type="match status" value="1"/>
</dbReference>
<dbReference type="InterPro" id="IPR000387">
    <property type="entry name" value="Tyr_Pase_dom"/>
</dbReference>